<protein>
    <submittedName>
        <fullName evidence="1">Uncharacterized protein</fullName>
    </submittedName>
</protein>
<sequence>MASYTPLLFHRRPPYNNTPGGRVIEDDLMSLCSMAEVTLPRISREVRRREKSEVRKVSGIP</sequence>
<keyword evidence="2" id="KW-1185">Reference proteome</keyword>
<dbReference type="EMBL" id="CAJPIN010015635">
    <property type="protein sequence ID" value="CAG2061372.1"/>
    <property type="molecule type" value="Genomic_DNA"/>
</dbReference>
<organism evidence="1 2">
    <name type="scientific">Timema podura</name>
    <name type="common">Walking stick</name>
    <dbReference type="NCBI Taxonomy" id="61482"/>
    <lineage>
        <taxon>Eukaryota</taxon>
        <taxon>Metazoa</taxon>
        <taxon>Ecdysozoa</taxon>
        <taxon>Arthropoda</taxon>
        <taxon>Hexapoda</taxon>
        <taxon>Insecta</taxon>
        <taxon>Pterygota</taxon>
        <taxon>Neoptera</taxon>
        <taxon>Polyneoptera</taxon>
        <taxon>Phasmatodea</taxon>
        <taxon>Timematodea</taxon>
        <taxon>Timematoidea</taxon>
        <taxon>Timematidae</taxon>
        <taxon>Timema</taxon>
    </lineage>
</organism>
<evidence type="ECO:0000313" key="1">
    <source>
        <dbReference type="EMBL" id="CAG2061372.1"/>
    </source>
</evidence>
<proteinExistence type="predicted"/>
<gene>
    <name evidence="1" type="ORF">TPAB3V08_LOCUS8326</name>
</gene>
<name>A0ABN7P079_TIMPD</name>
<comment type="caution">
    <text evidence="1">The sequence shown here is derived from an EMBL/GenBank/DDBJ whole genome shotgun (WGS) entry which is preliminary data.</text>
</comment>
<reference evidence="1" key="1">
    <citation type="submission" date="2021-03" db="EMBL/GenBank/DDBJ databases">
        <authorList>
            <person name="Tran Van P."/>
        </authorList>
    </citation>
    <scope>NUCLEOTIDE SEQUENCE</scope>
</reference>
<dbReference type="Proteomes" id="UP001153148">
    <property type="component" value="Unassembled WGS sequence"/>
</dbReference>
<accession>A0ABN7P079</accession>
<evidence type="ECO:0000313" key="2">
    <source>
        <dbReference type="Proteomes" id="UP001153148"/>
    </source>
</evidence>